<sequence>MLLDNPGADVRIAELAIRAESVLEDGVRSCSSNYITLHYRHLADALLQSDLHNFFT</sequence>
<name>A0A0E9XJC7_ANGAN</name>
<evidence type="ECO:0000313" key="1">
    <source>
        <dbReference type="EMBL" id="JAI02755.1"/>
    </source>
</evidence>
<reference evidence="1" key="1">
    <citation type="submission" date="2014-11" db="EMBL/GenBank/DDBJ databases">
        <authorList>
            <person name="Amaro Gonzalez C."/>
        </authorList>
    </citation>
    <scope>NUCLEOTIDE SEQUENCE</scope>
</reference>
<dbReference type="AlphaFoldDB" id="A0A0E9XJC7"/>
<organism evidence="1">
    <name type="scientific">Anguilla anguilla</name>
    <name type="common">European freshwater eel</name>
    <name type="synonym">Muraena anguilla</name>
    <dbReference type="NCBI Taxonomy" id="7936"/>
    <lineage>
        <taxon>Eukaryota</taxon>
        <taxon>Metazoa</taxon>
        <taxon>Chordata</taxon>
        <taxon>Craniata</taxon>
        <taxon>Vertebrata</taxon>
        <taxon>Euteleostomi</taxon>
        <taxon>Actinopterygii</taxon>
        <taxon>Neopterygii</taxon>
        <taxon>Teleostei</taxon>
        <taxon>Anguilliformes</taxon>
        <taxon>Anguillidae</taxon>
        <taxon>Anguilla</taxon>
    </lineage>
</organism>
<protein>
    <submittedName>
        <fullName evidence="1">Uncharacterized protein</fullName>
    </submittedName>
</protein>
<reference evidence="1" key="2">
    <citation type="journal article" date="2015" name="Fish Shellfish Immunol.">
        <title>Early steps in the European eel (Anguilla anguilla)-Vibrio vulnificus interaction in the gills: Role of the RtxA13 toxin.</title>
        <authorList>
            <person name="Callol A."/>
            <person name="Pajuelo D."/>
            <person name="Ebbesson L."/>
            <person name="Teles M."/>
            <person name="MacKenzie S."/>
            <person name="Amaro C."/>
        </authorList>
    </citation>
    <scope>NUCLEOTIDE SEQUENCE</scope>
</reference>
<proteinExistence type="predicted"/>
<accession>A0A0E9XJC7</accession>
<dbReference type="EMBL" id="GBXM01005823">
    <property type="protein sequence ID" value="JAI02755.1"/>
    <property type="molecule type" value="Transcribed_RNA"/>
</dbReference>